<dbReference type="SUPFAM" id="SSF47923">
    <property type="entry name" value="Ypt/Rab-GAP domain of gyp1p"/>
    <property type="match status" value="2"/>
</dbReference>
<dbReference type="PROSITE" id="PS50086">
    <property type="entry name" value="TBC_RABGAP"/>
    <property type="match status" value="1"/>
</dbReference>
<dbReference type="SMART" id="SM00164">
    <property type="entry name" value="TBC"/>
    <property type="match status" value="1"/>
</dbReference>
<dbReference type="EMBL" id="KZ454987">
    <property type="protein sequence ID" value="PKI85891.1"/>
    <property type="molecule type" value="Genomic_DNA"/>
</dbReference>
<sequence length="713" mass="78618">MQSQSAHTLRLLPLALYPSHDDETVSLSVLRKACRTWEIDFFPAWVRTQTWKVLLGYLSPAKRTWQETVEKRRAEYLRFMTDFSSEAHTAAPTGNILNQIYKDLVRCSDVDADFYDAPVLWPLETLGTPDAGTRHAVLERLESVNAEYANCAERDRPRIRADSNAPLRYVDRQWHSMFRILYLYAVLNPSVGYIQGMNEVLHVFLRAAFRTRDLQILDTPAQDAELLGIGKTCYAEADAFWCFSLLMGELRELYDFGHSDASTFAAMRQLTDASPASPQLRNNGMAHALFSFSERLHMLDSRLADFLDEHGLDPRLPYYSLRWLACVYATEFSLDGVMLLWDVLFAETVQGQTDRHGKIAMLLDVGCAMLLHIRGQLYQAAVPSTDRLSMPSFPGSYDSPRDEHPPLDTFQRIMQLLQSYPENNVRTILGVAQGIQQHAAAQHTQATLPRDAVARRAPQKPACRASRGTPLQERLAATVQKSLHTPPLRAASFPPPPPDPSSPMSPIGSGASFLRKYTEAFQSSDAAASMSKASTNLAAKALAWRSRPSRSVSDQYAFTTPKEAHEHAVDSPQLPAPSVVDGPEDRDAYKTPLHKATAECDSLSQAPSVGPIHLTLPSMRAAAELGIVTAPGSDAASATPPLAKPSGLSRCIPSGTRDPPKPLPSVPLPGVERGTKSHRGTLDSTNSSGNGPAAEHLNALLAEFKSTEWIKDK</sequence>
<dbReference type="PANTHER" id="PTHR22957">
    <property type="entry name" value="TBC1 DOMAIN FAMILY MEMBER GTPASE-ACTIVATING PROTEIN"/>
    <property type="match status" value="1"/>
</dbReference>
<dbReference type="GO" id="GO:0006886">
    <property type="term" value="P:intracellular protein transport"/>
    <property type="evidence" value="ECO:0007669"/>
    <property type="project" value="TreeGrafter"/>
</dbReference>
<accession>A0A2N1JH58</accession>
<evidence type="ECO:0000313" key="4">
    <source>
        <dbReference type="Proteomes" id="UP000232875"/>
    </source>
</evidence>
<dbReference type="Gene3D" id="1.10.8.270">
    <property type="entry name" value="putative rabgap domain of human tbc1 domain family member 14 like domains"/>
    <property type="match status" value="1"/>
</dbReference>
<gene>
    <name evidence="3" type="ORF">MVES_000615</name>
</gene>
<protein>
    <recommendedName>
        <fullName evidence="2">Rab-GAP TBC domain-containing protein</fullName>
    </recommendedName>
</protein>
<dbReference type="Gene3D" id="1.10.472.80">
    <property type="entry name" value="Ypt/Rab-GAP domain of gyp1p, domain 3"/>
    <property type="match status" value="1"/>
</dbReference>
<feature type="region of interest" description="Disordered" evidence="1">
    <location>
        <begin position="633"/>
        <end position="695"/>
    </location>
</feature>
<feature type="compositionally biased region" description="Pro residues" evidence="1">
    <location>
        <begin position="493"/>
        <end position="503"/>
    </location>
</feature>
<dbReference type="Proteomes" id="UP000232875">
    <property type="component" value="Unassembled WGS sequence"/>
</dbReference>
<dbReference type="Pfam" id="PF00566">
    <property type="entry name" value="RabGAP-TBC"/>
    <property type="match status" value="1"/>
</dbReference>
<evidence type="ECO:0000256" key="1">
    <source>
        <dbReference type="SAM" id="MobiDB-lite"/>
    </source>
</evidence>
<evidence type="ECO:0000259" key="2">
    <source>
        <dbReference type="PROSITE" id="PS50086"/>
    </source>
</evidence>
<evidence type="ECO:0000313" key="3">
    <source>
        <dbReference type="EMBL" id="PKI85891.1"/>
    </source>
</evidence>
<reference evidence="3 4" key="1">
    <citation type="submission" date="2017-10" db="EMBL/GenBank/DDBJ databases">
        <title>A novel species of cold-tolerant Malassezia isolated from bats.</title>
        <authorList>
            <person name="Lorch J.M."/>
            <person name="Palmer J.M."/>
            <person name="Vanderwolf K.J."/>
            <person name="Schmidt K.Z."/>
            <person name="Verant M.L."/>
            <person name="Weller T.J."/>
            <person name="Blehert D.S."/>
        </authorList>
    </citation>
    <scope>NUCLEOTIDE SEQUENCE [LARGE SCALE GENOMIC DNA]</scope>
    <source>
        <strain evidence="3 4">NWHC:44797-103</strain>
    </source>
</reference>
<feature type="domain" description="Rab-GAP TBC" evidence="2">
    <location>
        <begin position="41"/>
        <end position="348"/>
    </location>
</feature>
<feature type="region of interest" description="Disordered" evidence="1">
    <location>
        <begin position="560"/>
        <end position="588"/>
    </location>
</feature>
<dbReference type="InterPro" id="IPR000195">
    <property type="entry name" value="Rab-GAP-TBC_dom"/>
</dbReference>
<feature type="region of interest" description="Disordered" evidence="1">
    <location>
        <begin position="442"/>
        <end position="510"/>
    </location>
</feature>
<dbReference type="InterPro" id="IPR035969">
    <property type="entry name" value="Rab-GAP_TBC_sf"/>
</dbReference>
<dbReference type="PANTHER" id="PTHR22957:SF27">
    <property type="entry name" value="TBC1 DOMAIN FAMILY MEMBER 13"/>
    <property type="match status" value="1"/>
</dbReference>
<keyword evidence="4" id="KW-1185">Reference proteome</keyword>
<name>A0A2N1JH58_9BASI</name>
<proteinExistence type="predicted"/>
<dbReference type="GO" id="GO:0005096">
    <property type="term" value="F:GTPase activator activity"/>
    <property type="evidence" value="ECO:0007669"/>
    <property type="project" value="TreeGrafter"/>
</dbReference>
<dbReference type="OrthoDB" id="29853at2759"/>
<organism evidence="3 4">
    <name type="scientific">Malassezia vespertilionis</name>
    <dbReference type="NCBI Taxonomy" id="2020962"/>
    <lineage>
        <taxon>Eukaryota</taxon>
        <taxon>Fungi</taxon>
        <taxon>Dikarya</taxon>
        <taxon>Basidiomycota</taxon>
        <taxon>Ustilaginomycotina</taxon>
        <taxon>Malasseziomycetes</taxon>
        <taxon>Malasseziales</taxon>
        <taxon>Malasseziaceae</taxon>
        <taxon>Malassezia</taxon>
    </lineage>
</organism>
<dbReference type="AlphaFoldDB" id="A0A2N1JH58"/>